<dbReference type="InterPro" id="IPR025486">
    <property type="entry name" value="DUF4378"/>
</dbReference>
<feature type="compositionally biased region" description="Polar residues" evidence="2">
    <location>
        <begin position="324"/>
        <end position="339"/>
    </location>
</feature>
<proteinExistence type="predicted"/>
<feature type="compositionally biased region" description="Polar residues" evidence="2">
    <location>
        <begin position="649"/>
        <end position="659"/>
    </location>
</feature>
<feature type="compositionally biased region" description="Basic and acidic residues" evidence="2">
    <location>
        <begin position="598"/>
        <end position="612"/>
    </location>
</feature>
<feature type="compositionally biased region" description="Polar residues" evidence="2">
    <location>
        <begin position="295"/>
        <end position="313"/>
    </location>
</feature>
<feature type="region of interest" description="Disordered" evidence="2">
    <location>
        <begin position="234"/>
        <end position="339"/>
    </location>
</feature>
<feature type="region of interest" description="Disordered" evidence="2">
    <location>
        <begin position="436"/>
        <end position="455"/>
    </location>
</feature>
<dbReference type="Pfam" id="PF14309">
    <property type="entry name" value="DUF4378"/>
    <property type="match status" value="1"/>
</dbReference>
<accession>A0A2G5F5A0</accession>
<feature type="compositionally biased region" description="Polar residues" evidence="2">
    <location>
        <begin position="52"/>
        <end position="61"/>
    </location>
</feature>
<feature type="compositionally biased region" description="Basic and acidic residues" evidence="2">
    <location>
        <begin position="258"/>
        <end position="290"/>
    </location>
</feature>
<gene>
    <name evidence="4" type="ORF">AQUCO_00200876v1</name>
</gene>
<feature type="compositionally biased region" description="Basic and acidic residues" evidence="2">
    <location>
        <begin position="234"/>
        <end position="251"/>
    </location>
</feature>
<name>A0A2G5F5A0_AQUCA</name>
<organism evidence="4 5">
    <name type="scientific">Aquilegia coerulea</name>
    <name type="common">Rocky mountain columbine</name>
    <dbReference type="NCBI Taxonomy" id="218851"/>
    <lineage>
        <taxon>Eukaryota</taxon>
        <taxon>Viridiplantae</taxon>
        <taxon>Streptophyta</taxon>
        <taxon>Embryophyta</taxon>
        <taxon>Tracheophyta</taxon>
        <taxon>Spermatophyta</taxon>
        <taxon>Magnoliopsida</taxon>
        <taxon>Ranunculales</taxon>
        <taxon>Ranunculaceae</taxon>
        <taxon>Thalictroideae</taxon>
        <taxon>Aquilegia</taxon>
    </lineage>
</organism>
<evidence type="ECO:0000259" key="3">
    <source>
        <dbReference type="Pfam" id="PF14309"/>
    </source>
</evidence>
<dbReference type="STRING" id="218851.A0A2G5F5A0"/>
<dbReference type="OrthoDB" id="769613at2759"/>
<feature type="region of interest" description="Disordered" evidence="2">
    <location>
        <begin position="42"/>
        <end position="77"/>
    </location>
</feature>
<feature type="region of interest" description="Disordered" evidence="2">
    <location>
        <begin position="375"/>
        <end position="430"/>
    </location>
</feature>
<dbReference type="AlphaFoldDB" id="A0A2G5F5A0"/>
<feature type="region of interest" description="Disordered" evidence="2">
    <location>
        <begin position="595"/>
        <end position="727"/>
    </location>
</feature>
<feature type="compositionally biased region" description="Polar residues" evidence="2">
    <location>
        <begin position="532"/>
        <end position="543"/>
    </location>
</feature>
<reference evidence="4 5" key="1">
    <citation type="submission" date="2017-09" db="EMBL/GenBank/DDBJ databases">
        <title>WGS assembly of Aquilegia coerulea Goldsmith.</title>
        <authorList>
            <person name="Hodges S."/>
            <person name="Kramer E."/>
            <person name="Nordborg M."/>
            <person name="Tomkins J."/>
            <person name="Borevitz J."/>
            <person name="Derieg N."/>
            <person name="Yan J."/>
            <person name="Mihaltcheva S."/>
            <person name="Hayes R.D."/>
            <person name="Rokhsar D."/>
        </authorList>
    </citation>
    <scope>NUCLEOTIDE SEQUENCE [LARGE SCALE GENOMIC DNA]</scope>
    <source>
        <strain evidence="5">cv. Goldsmith</strain>
    </source>
</reference>
<evidence type="ECO:0000313" key="5">
    <source>
        <dbReference type="Proteomes" id="UP000230069"/>
    </source>
</evidence>
<dbReference type="InterPro" id="IPR033334">
    <property type="entry name" value="LNG1/2"/>
</dbReference>
<feature type="compositionally biased region" description="Polar residues" evidence="2">
    <location>
        <begin position="170"/>
        <end position="182"/>
    </location>
</feature>
<feature type="compositionally biased region" description="Polar residues" evidence="2">
    <location>
        <begin position="625"/>
        <end position="641"/>
    </location>
</feature>
<feature type="compositionally biased region" description="Polar residues" evidence="2">
    <location>
        <begin position="715"/>
        <end position="724"/>
    </location>
</feature>
<dbReference type="EMBL" id="KZ305019">
    <property type="protein sequence ID" value="PIA63149.1"/>
    <property type="molecule type" value="Genomic_DNA"/>
</dbReference>
<evidence type="ECO:0000313" key="4">
    <source>
        <dbReference type="EMBL" id="PIA63149.1"/>
    </source>
</evidence>
<dbReference type="Proteomes" id="UP000230069">
    <property type="component" value="Unassembled WGS sequence"/>
</dbReference>
<dbReference type="EMBL" id="KZ305019">
    <property type="protein sequence ID" value="PIA63148.1"/>
    <property type="molecule type" value="Genomic_DNA"/>
</dbReference>
<keyword evidence="5" id="KW-1185">Reference proteome</keyword>
<dbReference type="GO" id="GO:0051513">
    <property type="term" value="P:regulation of monopolar cell growth"/>
    <property type="evidence" value="ECO:0007669"/>
    <property type="project" value="InterPro"/>
</dbReference>
<feature type="domain" description="DUF4378" evidence="3">
    <location>
        <begin position="905"/>
        <end position="1083"/>
    </location>
</feature>
<evidence type="ECO:0000256" key="2">
    <source>
        <dbReference type="SAM" id="MobiDB-lite"/>
    </source>
</evidence>
<feature type="region of interest" description="Disordered" evidence="2">
    <location>
        <begin position="169"/>
        <end position="205"/>
    </location>
</feature>
<evidence type="ECO:0000256" key="1">
    <source>
        <dbReference type="SAM" id="Coils"/>
    </source>
</evidence>
<feature type="coiled-coil region" evidence="1">
    <location>
        <begin position="856"/>
        <end position="893"/>
    </location>
</feature>
<protein>
    <recommendedName>
        <fullName evidence="3">DUF4378 domain-containing protein</fullName>
    </recommendedName>
</protein>
<feature type="compositionally biased region" description="Polar residues" evidence="2">
    <location>
        <begin position="375"/>
        <end position="400"/>
    </location>
</feature>
<feature type="compositionally biased region" description="Basic and acidic residues" evidence="2">
    <location>
        <begin position="62"/>
        <end position="77"/>
    </location>
</feature>
<dbReference type="FunCoup" id="A0A2G5F5A0">
    <property type="interactions" value="1909"/>
</dbReference>
<sequence length="1105" mass="123218">MSAKLLHALSDENPDLQKQIGCMTGLFQLFDRHHILTPKRITNYSNHKRPPSGQSHFSNSNHGDDYHSAHHQHMAKEKNLSKNVTENHRNSMESARASFSSSTCSSSFSSVEYNKPTQLETSSFDRMVNAEQAFGDPSVMQRNTSAHSRKSSDFRDVVKDSIYKEGRSLSVKTTTKQESVSSALKHRDSPRPLFPSRSVDGSVERGVNGNHRVANDLKDTLHVLAKLQETPRYFHDAREPSRSSYDARDRISFSVPKDTPRFSYDGRETSRSSFESRDTFKSTAKARELPRLSLDSRQSSMRGSDSDAKSNTFLRDFPRDGGCSNKNSSTLQGMESQKQNHSVVAKLMGLETMPKSSPPTEGLTKTCTYPGDNIESFSRLSRTNNDCKQTSSSPRSSLKESVSPRLRNPDSVMKPLSNSQLPIEPAPWKDGGYGVQKPVFRSRDSPPRGPNASPSVYAEIEKRLKELEFKQSDKDLRALKQILDTMQAKGLLETKKKDDQSFNPERNYVDPIQSIRNQNPRLARRSPISAHPVSSTIKGASSPRTFESPIVIMKPAKFIEKSGIPASSVIHVDGLSGLRKVRNVNSMDIKKSVVNNRMAKDLTPKLSPRESAKQPLGSTDKKANNRNLRSTNSPARSQQLPRDNMVNLGRSSGSVSPRLQQKKLDLEKRSRPPTPASDLSKPRKISLRQQTDSSSPGGRRRPRSPNLQHSDDQMSEVSGDSRNMSHLGDEISLRSDSNISSASQIDIEVTSADRSGDINNVFFHQGSRSPSGKVVTNVISNLKRTNPSPRLGEEGSVIELTTVAPEQPSPVSVLDASFYSDDMPSPERISEPFTDGIQNSDGLAGEYKHLDYLSDNKELNLSIEINRKKLENVEQLVQKLRQLNSNHNEATTDYIASLCENTNPDHRYISEILLASGLLLRDLGSGLTTIQLHKSGHAINPDLFFVLEQTKASNGFSKNRHSNEQVVQSKSNQEKLHRKLVFDSVNEVLEAKLASPELWQRSNKLAGKTLNGQQLLKELCSEIAQLQANENLDCSYDDDDDFLKTILCKDVVHQSESWTDHQGENSGVVLDVERLIFKDLIDEIISGEASSLRAKPGRRRQLFAK</sequence>
<dbReference type="PANTHER" id="PTHR31680:SF4">
    <property type="entry name" value="LONGIFOLIA PROTEIN"/>
    <property type="match status" value="1"/>
</dbReference>
<dbReference type="PANTHER" id="PTHR31680">
    <property type="entry name" value="LONGIFOLIA PROTEIN"/>
    <property type="match status" value="1"/>
</dbReference>
<feature type="region of interest" description="Disordered" evidence="2">
    <location>
        <begin position="516"/>
        <end position="543"/>
    </location>
</feature>
<keyword evidence="1" id="KW-0175">Coiled coil</keyword>